<dbReference type="FunFam" id="3.30.200.20:FF:000604">
    <property type="entry name" value="Proline-rich receptor-like protein kinase PERK8"/>
    <property type="match status" value="1"/>
</dbReference>
<dbReference type="Gene3D" id="3.30.200.20">
    <property type="entry name" value="Phosphorylase Kinase, domain 1"/>
    <property type="match status" value="1"/>
</dbReference>
<dbReference type="FunFam" id="1.10.510.10:FF:000849">
    <property type="entry name" value="receptor-like cytosolic serine/threonine-protein kinase RBK1 isoform X1"/>
    <property type="match status" value="1"/>
</dbReference>
<feature type="domain" description="Protein kinase" evidence="3">
    <location>
        <begin position="65"/>
        <end position="367"/>
    </location>
</feature>
<dbReference type="GO" id="GO:0005886">
    <property type="term" value="C:plasma membrane"/>
    <property type="evidence" value="ECO:0007669"/>
    <property type="project" value="TreeGrafter"/>
</dbReference>
<keyword evidence="4" id="KW-0808">Transferase</keyword>
<keyword evidence="2" id="KW-0067">ATP-binding</keyword>
<dbReference type="EMBL" id="QJKJ01011119">
    <property type="protein sequence ID" value="RDX71954.1"/>
    <property type="molecule type" value="Genomic_DNA"/>
</dbReference>
<evidence type="ECO:0000259" key="3">
    <source>
        <dbReference type="PROSITE" id="PS50011"/>
    </source>
</evidence>
<dbReference type="GO" id="GO:0005524">
    <property type="term" value="F:ATP binding"/>
    <property type="evidence" value="ECO:0007669"/>
    <property type="project" value="UniProtKB-KW"/>
</dbReference>
<evidence type="ECO:0000313" key="4">
    <source>
        <dbReference type="EMBL" id="RDX71954.1"/>
    </source>
</evidence>
<keyword evidence="4" id="KW-0418">Kinase</keyword>
<organism evidence="4 5">
    <name type="scientific">Mucuna pruriens</name>
    <name type="common">Velvet bean</name>
    <name type="synonym">Dolichos pruriens</name>
    <dbReference type="NCBI Taxonomy" id="157652"/>
    <lineage>
        <taxon>Eukaryota</taxon>
        <taxon>Viridiplantae</taxon>
        <taxon>Streptophyta</taxon>
        <taxon>Embryophyta</taxon>
        <taxon>Tracheophyta</taxon>
        <taxon>Spermatophyta</taxon>
        <taxon>Magnoliopsida</taxon>
        <taxon>eudicotyledons</taxon>
        <taxon>Gunneridae</taxon>
        <taxon>Pentapetalae</taxon>
        <taxon>rosids</taxon>
        <taxon>fabids</taxon>
        <taxon>Fabales</taxon>
        <taxon>Fabaceae</taxon>
        <taxon>Papilionoideae</taxon>
        <taxon>50 kb inversion clade</taxon>
        <taxon>NPAAA clade</taxon>
        <taxon>indigoferoid/millettioid clade</taxon>
        <taxon>Phaseoleae</taxon>
        <taxon>Mucuna</taxon>
    </lineage>
</organism>
<dbReference type="SUPFAM" id="SSF56112">
    <property type="entry name" value="Protein kinase-like (PK-like)"/>
    <property type="match status" value="1"/>
</dbReference>
<evidence type="ECO:0000256" key="1">
    <source>
        <dbReference type="ARBA" id="ARBA00022741"/>
    </source>
</evidence>
<dbReference type="STRING" id="157652.A0A371F169"/>
<dbReference type="InterPro" id="IPR000719">
    <property type="entry name" value="Prot_kinase_dom"/>
</dbReference>
<feature type="non-terminal residue" evidence="4">
    <location>
        <position position="1"/>
    </location>
</feature>
<dbReference type="PROSITE" id="PS00109">
    <property type="entry name" value="PROTEIN_KINASE_TYR"/>
    <property type="match status" value="1"/>
</dbReference>
<accession>A0A371F169</accession>
<comment type="caution">
    <text evidence="4">The sequence shown here is derived from an EMBL/GenBank/DDBJ whole genome shotgun (WGS) entry which is preliminary data.</text>
</comment>
<protein>
    <submittedName>
        <fullName evidence="4">Serine/threonine-protein kinase PBL5</fullName>
    </submittedName>
</protein>
<keyword evidence="1" id="KW-0547">Nucleotide-binding</keyword>
<dbReference type="InterPro" id="IPR008266">
    <property type="entry name" value="Tyr_kinase_AS"/>
</dbReference>
<evidence type="ECO:0000313" key="5">
    <source>
        <dbReference type="Proteomes" id="UP000257109"/>
    </source>
</evidence>
<evidence type="ECO:0000256" key="2">
    <source>
        <dbReference type="ARBA" id="ARBA00022840"/>
    </source>
</evidence>
<dbReference type="Pfam" id="PF07714">
    <property type="entry name" value="PK_Tyr_Ser-Thr"/>
    <property type="match status" value="1"/>
</dbReference>
<dbReference type="AlphaFoldDB" id="A0A371F169"/>
<name>A0A371F169_MUCPR</name>
<proteinExistence type="predicted"/>
<keyword evidence="5" id="KW-1185">Reference proteome</keyword>
<dbReference type="GO" id="GO:0004672">
    <property type="term" value="F:protein kinase activity"/>
    <property type="evidence" value="ECO:0007669"/>
    <property type="project" value="InterPro"/>
</dbReference>
<dbReference type="InterPro" id="IPR001245">
    <property type="entry name" value="Ser-Thr/Tyr_kinase_cat_dom"/>
</dbReference>
<gene>
    <name evidence="4" type="primary">PBL5</name>
    <name evidence="4" type="ORF">CR513_48626</name>
</gene>
<dbReference type="OrthoDB" id="4062651at2759"/>
<sequence length="385" mass="43837">MSHPYTQVKQGKQHINNPETHQTIEAHETVEQSVCSVCNNKRPKFDWKRKRDFTYAEIHKATHGFSPKNFLSEGGFGSVYKGELCGQKIAVKQHMCANHKGEKEFKSEVDALSKARHENVVMLLGSCSEGNNRLLVYEYVCNGSLDQHLSRMTKPKPKLDNKINIIFMEKKFQQVTRGTNFGFYCAEHSRKLLSWQDRVKVASGAANGLLYLHENNIIHRDVTPNNILLTHDYEVLLGDFGLARTVIEDSSYSTDCVGNLSYMAPEYAEFGKVSIKTDVYAFGVVLLQLITGMRTTDKRVEEKGLVGWARPLLREGKCQELIDGRMINSHDCHQLYWMSHLAGNCLQRDPHKRLHMSTTHDYSHLMLSLSSIGSKCRLKANMDQV</sequence>
<dbReference type="PROSITE" id="PS50011">
    <property type="entry name" value="PROTEIN_KINASE_DOM"/>
    <property type="match status" value="1"/>
</dbReference>
<reference evidence="4" key="1">
    <citation type="submission" date="2018-05" db="EMBL/GenBank/DDBJ databases">
        <title>Draft genome of Mucuna pruriens seed.</title>
        <authorList>
            <person name="Nnadi N.E."/>
            <person name="Vos R."/>
            <person name="Hasami M.H."/>
            <person name="Devisetty U.K."/>
            <person name="Aguiy J.C."/>
        </authorList>
    </citation>
    <scope>NUCLEOTIDE SEQUENCE [LARGE SCALE GENOMIC DNA]</scope>
    <source>
        <strain evidence="4">JCA_2017</strain>
    </source>
</reference>
<dbReference type="InterPro" id="IPR011009">
    <property type="entry name" value="Kinase-like_dom_sf"/>
</dbReference>
<dbReference type="Gene3D" id="1.10.510.10">
    <property type="entry name" value="Transferase(Phosphotransferase) domain 1"/>
    <property type="match status" value="1"/>
</dbReference>
<dbReference type="PANTHER" id="PTHR27001:SF693">
    <property type="entry name" value="TYROSINE KINASE FAMILY PROTEIN"/>
    <property type="match status" value="1"/>
</dbReference>
<dbReference type="Proteomes" id="UP000257109">
    <property type="component" value="Unassembled WGS sequence"/>
</dbReference>
<dbReference type="PANTHER" id="PTHR27001">
    <property type="entry name" value="OS01G0253100 PROTEIN"/>
    <property type="match status" value="1"/>
</dbReference>